<dbReference type="OrthoDB" id="10585599at2759"/>
<feature type="transmembrane region" description="Helical" evidence="1">
    <location>
        <begin position="135"/>
        <end position="156"/>
    </location>
</feature>
<organism evidence="2 3">
    <name type="scientific">Penicillium nordicum</name>
    <dbReference type="NCBI Taxonomy" id="229535"/>
    <lineage>
        <taxon>Eukaryota</taxon>
        <taxon>Fungi</taxon>
        <taxon>Dikarya</taxon>
        <taxon>Ascomycota</taxon>
        <taxon>Pezizomycotina</taxon>
        <taxon>Eurotiomycetes</taxon>
        <taxon>Eurotiomycetidae</taxon>
        <taxon>Eurotiales</taxon>
        <taxon>Aspergillaceae</taxon>
        <taxon>Penicillium</taxon>
    </lineage>
</organism>
<keyword evidence="3" id="KW-1185">Reference proteome</keyword>
<accession>A0A0M8P1X6</accession>
<dbReference type="Proteomes" id="UP000037696">
    <property type="component" value="Unassembled WGS sequence"/>
</dbReference>
<keyword evidence="1" id="KW-0812">Transmembrane</keyword>
<dbReference type="EMBL" id="LHQQ01000080">
    <property type="protein sequence ID" value="KOS43468.1"/>
    <property type="molecule type" value="Genomic_DNA"/>
</dbReference>
<reference evidence="2 3" key="1">
    <citation type="submission" date="2015-08" db="EMBL/GenBank/DDBJ databases">
        <title>Genome sequencing of Penicillium nordicum.</title>
        <authorList>
            <person name="Nguyen H.D."/>
            <person name="Seifert K.A."/>
        </authorList>
    </citation>
    <scope>NUCLEOTIDE SEQUENCE [LARGE SCALE GENOMIC DNA]</scope>
    <source>
        <strain evidence="2 3">DAOMC 185683</strain>
    </source>
</reference>
<evidence type="ECO:0000313" key="2">
    <source>
        <dbReference type="EMBL" id="KOS43468.1"/>
    </source>
</evidence>
<keyword evidence="1" id="KW-1133">Transmembrane helix</keyword>
<evidence type="ECO:0000256" key="1">
    <source>
        <dbReference type="SAM" id="Phobius"/>
    </source>
</evidence>
<dbReference type="AlphaFoldDB" id="A0A0M8P1X6"/>
<evidence type="ECO:0008006" key="4">
    <source>
        <dbReference type="Google" id="ProtNLM"/>
    </source>
</evidence>
<sequence>MEVIKPILNNVRNRLLEVIRAQLEEGTYSGCWFITFLAFLVKKYRPKKTPEEEAKDRLPGEVDRQPLLFRSYADAVAERPALPNSPPGLEGVWKDLSSVCMDIKRLLVENDVPLSSVSGDSSTPSATFTKKTTTINTVCAVASFLLSLGVAFYTALKDQRTRKTTDRLARGIEALQNARPTEPAQPAQAVLLEEFVDLRRRVSRIETTVHE</sequence>
<proteinExistence type="predicted"/>
<keyword evidence="1" id="KW-0472">Membrane</keyword>
<protein>
    <recommendedName>
        <fullName evidence="4">Transmembrane protein</fullName>
    </recommendedName>
</protein>
<evidence type="ECO:0000313" key="3">
    <source>
        <dbReference type="Proteomes" id="UP000037696"/>
    </source>
</evidence>
<name>A0A0M8P1X6_9EURO</name>
<comment type="caution">
    <text evidence="2">The sequence shown here is derived from an EMBL/GenBank/DDBJ whole genome shotgun (WGS) entry which is preliminary data.</text>
</comment>
<gene>
    <name evidence="2" type="ORF">ACN38_g5595</name>
</gene>